<evidence type="ECO:0000256" key="1">
    <source>
        <dbReference type="SAM" id="MobiDB-lite"/>
    </source>
</evidence>
<gene>
    <name evidence="2" type="ORF">GCM10011320_55470</name>
</gene>
<reference evidence="2" key="2">
    <citation type="submission" date="2020-09" db="EMBL/GenBank/DDBJ databases">
        <authorList>
            <person name="Sun Q."/>
            <person name="Zhou Y."/>
        </authorList>
    </citation>
    <scope>NUCLEOTIDE SEQUENCE</scope>
    <source>
        <strain evidence="2">CGMCC 1.3617</strain>
    </source>
</reference>
<dbReference type="EMBL" id="BMKW01000019">
    <property type="protein sequence ID" value="GGJ40682.1"/>
    <property type="molecule type" value="Genomic_DNA"/>
</dbReference>
<comment type="caution">
    <text evidence="2">The sequence shown here is derived from an EMBL/GenBank/DDBJ whole genome shotgun (WGS) entry which is preliminary data.</text>
</comment>
<organism evidence="2 3">
    <name type="scientific">Neoroseomonas lacus</name>
    <dbReference type="NCBI Taxonomy" id="287609"/>
    <lineage>
        <taxon>Bacteria</taxon>
        <taxon>Pseudomonadati</taxon>
        <taxon>Pseudomonadota</taxon>
        <taxon>Alphaproteobacteria</taxon>
        <taxon>Acetobacterales</taxon>
        <taxon>Acetobacteraceae</taxon>
        <taxon>Neoroseomonas</taxon>
    </lineage>
</organism>
<evidence type="ECO:0000313" key="2">
    <source>
        <dbReference type="EMBL" id="GGJ40682.1"/>
    </source>
</evidence>
<proteinExistence type="predicted"/>
<accession>A0A917L371</accession>
<reference evidence="2" key="1">
    <citation type="journal article" date="2014" name="Int. J. Syst. Evol. Microbiol.">
        <title>Complete genome sequence of Corynebacterium casei LMG S-19264T (=DSM 44701T), isolated from a smear-ripened cheese.</title>
        <authorList>
            <consortium name="US DOE Joint Genome Institute (JGI-PGF)"/>
            <person name="Walter F."/>
            <person name="Albersmeier A."/>
            <person name="Kalinowski J."/>
            <person name="Ruckert C."/>
        </authorList>
    </citation>
    <scope>NUCLEOTIDE SEQUENCE</scope>
    <source>
        <strain evidence="2">CGMCC 1.3617</strain>
    </source>
</reference>
<protein>
    <submittedName>
        <fullName evidence="2">Uncharacterized protein</fullName>
    </submittedName>
</protein>
<feature type="region of interest" description="Disordered" evidence="1">
    <location>
        <begin position="49"/>
        <end position="74"/>
    </location>
</feature>
<evidence type="ECO:0000313" key="3">
    <source>
        <dbReference type="Proteomes" id="UP000661507"/>
    </source>
</evidence>
<sequence>MDDKDHVFARFKDDKPASADRRETLTIPRRAGTPGSRSVEVVHVRSGGAVRDRPQRQDQNVRAATWDGGFPTKQ</sequence>
<dbReference type="Proteomes" id="UP000661507">
    <property type="component" value="Unassembled WGS sequence"/>
</dbReference>
<name>A0A917L371_9PROT</name>
<dbReference type="AlphaFoldDB" id="A0A917L371"/>
<keyword evidence="3" id="KW-1185">Reference proteome</keyword>
<dbReference type="RefSeq" id="WP_188972990.1">
    <property type="nucleotide sequence ID" value="NZ_BMKW01000019.1"/>
</dbReference>